<dbReference type="EMBL" id="GEDV01012174">
    <property type="protein sequence ID" value="JAP76383.1"/>
    <property type="molecule type" value="Transcribed_RNA"/>
</dbReference>
<reference evidence="2" key="1">
    <citation type="journal article" date="2016" name="Ticks Tick Borne Dis.">
        <title>De novo assembly and annotation of the salivary gland transcriptome of Rhipicephalus appendiculatus male and female ticks during blood feeding.</title>
        <authorList>
            <person name="de Castro M.H."/>
            <person name="de Klerk D."/>
            <person name="Pienaar R."/>
            <person name="Latif A.A."/>
            <person name="Rees D.J."/>
            <person name="Mans B.J."/>
        </authorList>
    </citation>
    <scope>NUCLEOTIDE SEQUENCE</scope>
    <source>
        <tissue evidence="2">Salivary glands</tissue>
    </source>
</reference>
<evidence type="ECO:0000256" key="1">
    <source>
        <dbReference type="SAM" id="MobiDB-lite"/>
    </source>
</evidence>
<feature type="compositionally biased region" description="Polar residues" evidence="1">
    <location>
        <begin position="107"/>
        <end position="121"/>
    </location>
</feature>
<protein>
    <submittedName>
        <fullName evidence="2">Uncharacterized protein</fullName>
    </submittedName>
</protein>
<sequence length="121" mass="14181">MIFLILEALALPPQLQVVQSPAARGTRVRWTRLPRHPRKAPRHRVSPTFAPRFVRFPTVPSRRPPRRYRFTLSGRSRLSAPISHKRRTILESRKRKRGRRKSRGRLSQASMQEMTNTLNVP</sequence>
<proteinExistence type="predicted"/>
<feature type="compositionally biased region" description="Basic residues" evidence="1">
    <location>
        <begin position="83"/>
        <end position="104"/>
    </location>
</feature>
<dbReference type="AlphaFoldDB" id="A0A131YAM3"/>
<accession>A0A131YAM3</accession>
<name>A0A131YAM3_RHIAP</name>
<evidence type="ECO:0000313" key="2">
    <source>
        <dbReference type="EMBL" id="JAP76383.1"/>
    </source>
</evidence>
<feature type="region of interest" description="Disordered" evidence="1">
    <location>
        <begin position="73"/>
        <end position="121"/>
    </location>
</feature>
<organism evidence="2">
    <name type="scientific">Rhipicephalus appendiculatus</name>
    <name type="common">Brown ear tick</name>
    <dbReference type="NCBI Taxonomy" id="34631"/>
    <lineage>
        <taxon>Eukaryota</taxon>
        <taxon>Metazoa</taxon>
        <taxon>Ecdysozoa</taxon>
        <taxon>Arthropoda</taxon>
        <taxon>Chelicerata</taxon>
        <taxon>Arachnida</taxon>
        <taxon>Acari</taxon>
        <taxon>Parasitiformes</taxon>
        <taxon>Ixodida</taxon>
        <taxon>Ixodoidea</taxon>
        <taxon>Ixodidae</taxon>
        <taxon>Rhipicephalinae</taxon>
        <taxon>Rhipicephalus</taxon>
        <taxon>Rhipicephalus</taxon>
    </lineage>
</organism>